<keyword evidence="1" id="KW-0472">Membrane</keyword>
<keyword evidence="1" id="KW-0812">Transmembrane</keyword>
<comment type="caution">
    <text evidence="2">The sequence shown here is derived from an EMBL/GenBank/DDBJ whole genome shotgun (WGS) entry which is preliminary data.</text>
</comment>
<feature type="transmembrane region" description="Helical" evidence="1">
    <location>
        <begin position="36"/>
        <end position="56"/>
    </location>
</feature>
<sequence length="196" mass="22020">MNVYWQSGLALVLSLLSALLLYLGSPNQQWFKKRYIKFYPALLLSLILLCAAWWLLRSHLSGLSAVFTIFTALMLLLGLLPFTARLSKPSTKGGKSTLVRSKSYAEYQTKWWSRVLGALVLGFPLALFTSSLIGLTYDVSEAADVRAQFIMWMITPLWLMPLCFIFFTHKPWRVFLSLLILSACLYGVLGQVGIGG</sequence>
<evidence type="ECO:0000256" key="1">
    <source>
        <dbReference type="SAM" id="Phobius"/>
    </source>
</evidence>
<protein>
    <submittedName>
        <fullName evidence="2">Uncharacterized protein</fullName>
    </submittedName>
</protein>
<dbReference type="Proteomes" id="UP001501757">
    <property type="component" value="Unassembled WGS sequence"/>
</dbReference>
<gene>
    <name evidence="2" type="ORF">GCM10009092_25790</name>
</gene>
<proteinExistence type="predicted"/>
<organism evidence="2 3">
    <name type="scientific">Bowmanella denitrificans</name>
    <dbReference type="NCBI Taxonomy" id="366582"/>
    <lineage>
        <taxon>Bacteria</taxon>
        <taxon>Pseudomonadati</taxon>
        <taxon>Pseudomonadota</taxon>
        <taxon>Gammaproteobacteria</taxon>
        <taxon>Alteromonadales</taxon>
        <taxon>Alteromonadaceae</taxon>
        <taxon>Bowmanella</taxon>
    </lineage>
</organism>
<evidence type="ECO:0000313" key="2">
    <source>
        <dbReference type="EMBL" id="GAA0360412.1"/>
    </source>
</evidence>
<feature type="transmembrane region" description="Helical" evidence="1">
    <location>
        <begin position="174"/>
        <end position="194"/>
    </location>
</feature>
<feature type="transmembrane region" description="Helical" evidence="1">
    <location>
        <begin position="62"/>
        <end position="82"/>
    </location>
</feature>
<dbReference type="EMBL" id="BAAAEI010000014">
    <property type="protein sequence ID" value="GAA0360412.1"/>
    <property type="molecule type" value="Genomic_DNA"/>
</dbReference>
<keyword evidence="3" id="KW-1185">Reference proteome</keyword>
<reference evidence="2 3" key="1">
    <citation type="journal article" date="2019" name="Int. J. Syst. Evol. Microbiol.">
        <title>The Global Catalogue of Microorganisms (GCM) 10K type strain sequencing project: providing services to taxonomists for standard genome sequencing and annotation.</title>
        <authorList>
            <consortium name="The Broad Institute Genomics Platform"/>
            <consortium name="The Broad Institute Genome Sequencing Center for Infectious Disease"/>
            <person name="Wu L."/>
            <person name="Ma J."/>
        </authorList>
    </citation>
    <scope>NUCLEOTIDE SEQUENCE [LARGE SCALE GENOMIC DNA]</scope>
    <source>
        <strain evidence="2 3">JCM 13378</strain>
    </source>
</reference>
<feature type="transmembrane region" description="Helical" evidence="1">
    <location>
        <begin position="6"/>
        <end position="24"/>
    </location>
</feature>
<feature type="transmembrane region" description="Helical" evidence="1">
    <location>
        <begin position="115"/>
        <end position="137"/>
    </location>
</feature>
<feature type="transmembrane region" description="Helical" evidence="1">
    <location>
        <begin position="149"/>
        <end position="167"/>
    </location>
</feature>
<dbReference type="RefSeq" id="WP_343845389.1">
    <property type="nucleotide sequence ID" value="NZ_BAAAEI010000014.1"/>
</dbReference>
<name>A0ABN0XC00_9ALTE</name>
<keyword evidence="1" id="KW-1133">Transmembrane helix</keyword>
<accession>A0ABN0XC00</accession>
<evidence type="ECO:0000313" key="3">
    <source>
        <dbReference type="Proteomes" id="UP001501757"/>
    </source>
</evidence>